<protein>
    <recommendedName>
        <fullName evidence="1">UMA domain-containing protein</fullName>
    </recommendedName>
</protein>
<dbReference type="InterPro" id="IPR023340">
    <property type="entry name" value="UMA"/>
</dbReference>
<dbReference type="EMBL" id="JBBCAQ010000028">
    <property type="protein sequence ID" value="KAK7585871.1"/>
    <property type="molecule type" value="Genomic_DNA"/>
</dbReference>
<dbReference type="PROSITE" id="PS51497">
    <property type="entry name" value="UMA"/>
    <property type="match status" value="1"/>
</dbReference>
<evidence type="ECO:0000259" key="1">
    <source>
        <dbReference type="PROSITE" id="PS51497"/>
    </source>
</evidence>
<name>A0AAN9THR3_9HEMI</name>
<gene>
    <name evidence="2" type="ORF">V9T40_000050</name>
</gene>
<comment type="caution">
    <text evidence="2">The sequence shown here is derived from an EMBL/GenBank/DDBJ whole genome shotgun (WGS) entry which is preliminary data.</text>
</comment>
<evidence type="ECO:0000313" key="2">
    <source>
        <dbReference type="EMBL" id="KAK7585871.1"/>
    </source>
</evidence>
<reference evidence="2 3" key="1">
    <citation type="submission" date="2024-03" db="EMBL/GenBank/DDBJ databases">
        <title>Adaptation during the transition from Ophiocordyceps entomopathogen to insect associate is accompanied by gene loss and intensified selection.</title>
        <authorList>
            <person name="Ward C.M."/>
            <person name="Onetto C.A."/>
            <person name="Borneman A.R."/>
        </authorList>
    </citation>
    <scope>NUCLEOTIDE SEQUENCE [LARGE SCALE GENOMIC DNA]</scope>
    <source>
        <strain evidence="2">AWRI1</strain>
        <tissue evidence="2">Single Adult Female</tissue>
    </source>
</reference>
<dbReference type="AlphaFoldDB" id="A0AAN9THR3"/>
<keyword evidence="3" id="KW-1185">Reference proteome</keyword>
<accession>A0AAN9THR3</accession>
<organism evidence="2 3">
    <name type="scientific">Parthenolecanium corni</name>
    <dbReference type="NCBI Taxonomy" id="536013"/>
    <lineage>
        <taxon>Eukaryota</taxon>
        <taxon>Metazoa</taxon>
        <taxon>Ecdysozoa</taxon>
        <taxon>Arthropoda</taxon>
        <taxon>Hexapoda</taxon>
        <taxon>Insecta</taxon>
        <taxon>Pterygota</taxon>
        <taxon>Neoptera</taxon>
        <taxon>Paraneoptera</taxon>
        <taxon>Hemiptera</taxon>
        <taxon>Sternorrhyncha</taxon>
        <taxon>Coccoidea</taxon>
        <taxon>Coccidae</taxon>
        <taxon>Parthenolecanium</taxon>
    </lineage>
</organism>
<proteinExistence type="predicted"/>
<dbReference type="Proteomes" id="UP001367676">
    <property type="component" value="Unassembled WGS sequence"/>
</dbReference>
<sequence length="102" mass="11318">MYPSYPNSSLPYPVNPAPSNLANPLNSYSIGNQQSIHSSNPLDGVNFKLSPALELSSSSKFDHLLDDVKRTLERVQNLLSSSDFTYDGTLERNFLRDNRGEG</sequence>
<feature type="domain" description="UMA" evidence="1">
    <location>
        <begin position="42"/>
        <end position="95"/>
    </location>
</feature>
<evidence type="ECO:0000313" key="3">
    <source>
        <dbReference type="Proteomes" id="UP001367676"/>
    </source>
</evidence>